<protein>
    <submittedName>
        <fullName evidence="1">Uncharacterized protein</fullName>
    </submittedName>
</protein>
<keyword evidence="2" id="KW-1185">Reference proteome</keyword>
<reference evidence="1 2" key="1">
    <citation type="journal article" date="2019" name="Nat. Ecol. Evol.">
        <title>Megaphylogeny resolves global patterns of mushroom evolution.</title>
        <authorList>
            <person name="Varga T."/>
            <person name="Krizsan K."/>
            <person name="Foldi C."/>
            <person name="Dima B."/>
            <person name="Sanchez-Garcia M."/>
            <person name="Sanchez-Ramirez S."/>
            <person name="Szollosi G.J."/>
            <person name="Szarkandi J.G."/>
            <person name="Papp V."/>
            <person name="Albert L."/>
            <person name="Andreopoulos W."/>
            <person name="Angelini C."/>
            <person name="Antonin V."/>
            <person name="Barry K.W."/>
            <person name="Bougher N.L."/>
            <person name="Buchanan P."/>
            <person name="Buyck B."/>
            <person name="Bense V."/>
            <person name="Catcheside P."/>
            <person name="Chovatia M."/>
            <person name="Cooper J."/>
            <person name="Damon W."/>
            <person name="Desjardin D."/>
            <person name="Finy P."/>
            <person name="Geml J."/>
            <person name="Haridas S."/>
            <person name="Hughes K."/>
            <person name="Justo A."/>
            <person name="Karasinski D."/>
            <person name="Kautmanova I."/>
            <person name="Kiss B."/>
            <person name="Kocsube S."/>
            <person name="Kotiranta H."/>
            <person name="LaButti K.M."/>
            <person name="Lechner B.E."/>
            <person name="Liimatainen K."/>
            <person name="Lipzen A."/>
            <person name="Lukacs Z."/>
            <person name="Mihaltcheva S."/>
            <person name="Morgado L.N."/>
            <person name="Niskanen T."/>
            <person name="Noordeloos M.E."/>
            <person name="Ohm R.A."/>
            <person name="Ortiz-Santana B."/>
            <person name="Ovrebo C."/>
            <person name="Racz N."/>
            <person name="Riley R."/>
            <person name="Savchenko A."/>
            <person name="Shiryaev A."/>
            <person name="Soop K."/>
            <person name="Spirin V."/>
            <person name="Szebenyi C."/>
            <person name="Tomsovsky M."/>
            <person name="Tulloss R.E."/>
            <person name="Uehling J."/>
            <person name="Grigoriev I.V."/>
            <person name="Vagvolgyi C."/>
            <person name="Papp T."/>
            <person name="Martin F.M."/>
            <person name="Miettinen O."/>
            <person name="Hibbett D.S."/>
            <person name="Nagy L.G."/>
        </authorList>
    </citation>
    <scope>NUCLEOTIDE SEQUENCE [LARGE SCALE GENOMIC DNA]</scope>
    <source>
        <strain evidence="1 2">NL-1719</strain>
    </source>
</reference>
<name>A0ACD3B3G4_9AGAR</name>
<sequence>MTDSNRRSTMQPPSDPYSRSGIPQPSTVKKPTQTNPRMSIAGPALRAPYLAPPTVPGTNPRQSMMRSQNTNALLQSTSKAYGKTPVSNNRRGSVWGGMVAPPASGQALKDSRPLRDRAYQLEMKKDIANYLQSLSFDITVNTLNSVTGKDFRTIFNILVEQLDPNHPLGQGKLEDDFTPALKALKYPFAGQMDNKWLVTPASPHTWPALLGALHWLVELCKMRDYYLQSGHPSLQVVAAIPPEFDELADHDALAFEFYESTYNLWLDHVDDLSEPKQSVEEKYDKKNETIQADLDEQNRKLTEVQAEIKSLSTQTVTNQLALLEKQNQDLKRDTASLQDNLQKNEAKKQGRLQVIGQLHASIAHEESELQRLRDEQERTEKVVEEQNISADEAHRMTSQHDALVRSVEDLKHKVDENNSVLNSLEIKFSNAVTAADEALETYLDLVTTLGLSPPLPPPLEDVDLTLELNSAAADARGLLLGPDINTVVRSALSQIVRMKQTERSGIEEERLRVEEEWDKLSAECTNLEEALEMLKKQAQNFNNEAEAIRERTQDEAADASAKAMELERGIATAKTAATASGVGVKTRLQALQIQYQEQVEKVNKLRNETINAIVKNSHDIALFKEEVSQQLAAVRAAAESS</sequence>
<gene>
    <name evidence="1" type="ORF">BDN72DRAFT_869439</name>
</gene>
<evidence type="ECO:0000313" key="1">
    <source>
        <dbReference type="EMBL" id="TFK72519.1"/>
    </source>
</evidence>
<organism evidence="1 2">
    <name type="scientific">Pluteus cervinus</name>
    <dbReference type="NCBI Taxonomy" id="181527"/>
    <lineage>
        <taxon>Eukaryota</taxon>
        <taxon>Fungi</taxon>
        <taxon>Dikarya</taxon>
        <taxon>Basidiomycota</taxon>
        <taxon>Agaricomycotina</taxon>
        <taxon>Agaricomycetes</taxon>
        <taxon>Agaricomycetidae</taxon>
        <taxon>Agaricales</taxon>
        <taxon>Pluteineae</taxon>
        <taxon>Pluteaceae</taxon>
        <taxon>Pluteus</taxon>
    </lineage>
</organism>
<dbReference type="Proteomes" id="UP000308600">
    <property type="component" value="Unassembled WGS sequence"/>
</dbReference>
<accession>A0ACD3B3G4</accession>
<dbReference type="EMBL" id="ML208284">
    <property type="protein sequence ID" value="TFK72519.1"/>
    <property type="molecule type" value="Genomic_DNA"/>
</dbReference>
<evidence type="ECO:0000313" key="2">
    <source>
        <dbReference type="Proteomes" id="UP000308600"/>
    </source>
</evidence>
<proteinExistence type="predicted"/>